<dbReference type="InterPro" id="IPR051691">
    <property type="entry name" value="Metab_Enz_Cyan_OpOx_G3PDH"/>
</dbReference>
<dbReference type="PRINTS" id="PR00469">
    <property type="entry name" value="PNDRDTASEII"/>
</dbReference>
<dbReference type="Pfam" id="PF07992">
    <property type="entry name" value="Pyr_redox_2"/>
    <property type="match status" value="1"/>
</dbReference>
<evidence type="ECO:0000256" key="1">
    <source>
        <dbReference type="ARBA" id="ARBA00023002"/>
    </source>
</evidence>
<dbReference type="AlphaFoldDB" id="A0A0H4I0D1"/>
<organism evidence="3 4">
    <name type="scientific">Marinobacter psychrophilus</name>
    <dbReference type="NCBI Taxonomy" id="330734"/>
    <lineage>
        <taxon>Bacteria</taxon>
        <taxon>Pseudomonadati</taxon>
        <taxon>Pseudomonadota</taxon>
        <taxon>Gammaproteobacteria</taxon>
        <taxon>Pseudomonadales</taxon>
        <taxon>Marinobacteraceae</taxon>
        <taxon>Marinobacter</taxon>
    </lineage>
</organism>
<dbReference type="Gene3D" id="3.50.50.60">
    <property type="entry name" value="FAD/NAD(P)-binding domain"/>
    <property type="match status" value="2"/>
</dbReference>
<dbReference type="PATRIC" id="fig|330734.3.peg.351"/>
<dbReference type="PRINTS" id="PR00368">
    <property type="entry name" value="FADPNR"/>
</dbReference>
<dbReference type="PANTHER" id="PTHR42949:SF3">
    <property type="entry name" value="ANAEROBIC GLYCEROL-3-PHOSPHATE DEHYDROGENASE SUBUNIT B"/>
    <property type="match status" value="1"/>
</dbReference>
<evidence type="ECO:0000313" key="3">
    <source>
        <dbReference type="EMBL" id="AKO51278.1"/>
    </source>
</evidence>
<gene>
    <name evidence="3" type="ORF">ABA45_01595</name>
</gene>
<dbReference type="InterPro" id="IPR023753">
    <property type="entry name" value="FAD/NAD-binding_dom"/>
</dbReference>
<dbReference type="STRING" id="330734.ABA45_01595"/>
<evidence type="ECO:0000313" key="4">
    <source>
        <dbReference type="Proteomes" id="UP000036406"/>
    </source>
</evidence>
<dbReference type="SUPFAM" id="SSF51905">
    <property type="entry name" value="FAD/NAD(P)-binding domain"/>
    <property type="match status" value="1"/>
</dbReference>
<feature type="domain" description="FAD/NAD(P)-binding" evidence="2">
    <location>
        <begin position="9"/>
        <end position="299"/>
    </location>
</feature>
<dbReference type="Proteomes" id="UP000036406">
    <property type="component" value="Chromosome"/>
</dbReference>
<dbReference type="GO" id="GO:0016491">
    <property type="term" value="F:oxidoreductase activity"/>
    <property type="evidence" value="ECO:0007669"/>
    <property type="project" value="UniProtKB-KW"/>
</dbReference>
<dbReference type="EMBL" id="CP011494">
    <property type="protein sequence ID" value="AKO51278.1"/>
    <property type="molecule type" value="Genomic_DNA"/>
</dbReference>
<keyword evidence="1" id="KW-0560">Oxidoreductase</keyword>
<accession>A0A0H4I0D1</accession>
<proteinExistence type="predicted"/>
<dbReference type="KEGG" id="mpq:ABA45_01595"/>
<sequence>MYGPENKADVVIIGAGPAGLSAATELRRCGVQSVVVLDREPVAGGIPRHCDHYPYGLREFSRLLRGPAYARRLVVAALAAGVRIHTGVSIQSLTIGPVLTVTSDAGVRVVHARRVLIATGARETSRAARFIGGTKPGGVVSTGALQGLVHLEGINPFRAPVVLGTELVSFSALLTCRHLGIRPVAMIEPGASTTAFWPARWLPRILGIPLLLKTELLTIEGESTVSGVTIRRPNGDIERLNADGVIVSGHFRPESAILARSHIELDRHTGGPVVDQFGRCSDPDFFAAGNLLRPVETAGWSWQEGKAVGHAIAQSLQGKLPSPATGIAVELAGRSLKYVVPQRIVPTDVPPALDSFQFRVSHKAQGRLCLSINGTRKTVKSLSTVPERRIRVPLTVLPRSPSGTATFELVESDR</sequence>
<dbReference type="InterPro" id="IPR036188">
    <property type="entry name" value="FAD/NAD-bd_sf"/>
</dbReference>
<reference evidence="3 4" key="1">
    <citation type="submission" date="2015-05" db="EMBL/GenBank/DDBJ databases">
        <title>Complete genome of Marinobacter psychrophilus strain 20041T isolated from sea-ice of the Canadian Basin.</title>
        <authorList>
            <person name="Song L."/>
            <person name="Ren L."/>
            <person name="Yu Y."/>
            <person name="Wang X."/>
        </authorList>
    </citation>
    <scope>NUCLEOTIDE SEQUENCE [LARGE SCALE GENOMIC DNA]</scope>
    <source>
        <strain evidence="3 4">20041</strain>
    </source>
</reference>
<evidence type="ECO:0000259" key="2">
    <source>
        <dbReference type="Pfam" id="PF07992"/>
    </source>
</evidence>
<dbReference type="PANTHER" id="PTHR42949">
    <property type="entry name" value="ANAEROBIC GLYCEROL-3-PHOSPHATE DEHYDROGENASE SUBUNIT B"/>
    <property type="match status" value="1"/>
</dbReference>
<protein>
    <submittedName>
        <fullName evidence="3">Pyridine nucleotide-disulfide oxidoreductase</fullName>
    </submittedName>
</protein>
<name>A0A0H4I0D1_9GAMM</name>
<keyword evidence="4" id="KW-1185">Reference proteome</keyword>